<protein>
    <recommendedName>
        <fullName evidence="1">Asparagine synthetase domain-containing protein</fullName>
    </recommendedName>
</protein>
<feature type="domain" description="Asparagine synthetase" evidence="1">
    <location>
        <begin position="78"/>
        <end position="201"/>
    </location>
</feature>
<name>A0A382VS20_9ZZZZ</name>
<dbReference type="InterPro" id="IPR051786">
    <property type="entry name" value="ASN_synthetase/amidase"/>
</dbReference>
<dbReference type="PANTHER" id="PTHR43284">
    <property type="entry name" value="ASPARAGINE SYNTHETASE (GLUTAMINE-HYDROLYZING)"/>
    <property type="match status" value="1"/>
</dbReference>
<reference evidence="2" key="1">
    <citation type="submission" date="2018-05" db="EMBL/GenBank/DDBJ databases">
        <authorList>
            <person name="Lanie J.A."/>
            <person name="Ng W.-L."/>
            <person name="Kazmierczak K.M."/>
            <person name="Andrzejewski T.M."/>
            <person name="Davidsen T.M."/>
            <person name="Wayne K.J."/>
            <person name="Tettelin H."/>
            <person name="Glass J.I."/>
            <person name="Rusch D."/>
            <person name="Podicherti R."/>
            <person name="Tsui H.-C.T."/>
            <person name="Winkler M.E."/>
        </authorList>
    </citation>
    <scope>NUCLEOTIDE SEQUENCE</scope>
</reference>
<proteinExistence type="predicted"/>
<dbReference type="PANTHER" id="PTHR43284:SF1">
    <property type="entry name" value="ASPARAGINE SYNTHETASE"/>
    <property type="match status" value="1"/>
</dbReference>
<sequence length="241" mass="28723">LNTYGTEQQKNKIKKIFGGLAEAKQYLQFNFDNLTNKKNYFSKYIFSEPNNLNFDKSKLLINKDLEMLKNFNLEFQFTYFRTHCGFVQLLLSKWDRASMASAVEIRSPFLDKNVYLYSLSLPLEKKIKNGKLKSILRDSFDSLLPKEIINQNFRQGLPRFKRNLNSDTNLGLINEIINQNNFRHSNIWNSKKIIDDFNQKNNIDNIWEISKFYLMQEEFKTRLTDVKNNFKHKFEIVKKLS</sequence>
<dbReference type="AlphaFoldDB" id="A0A382VS20"/>
<organism evidence="2">
    <name type="scientific">marine metagenome</name>
    <dbReference type="NCBI Taxonomy" id="408172"/>
    <lineage>
        <taxon>unclassified sequences</taxon>
        <taxon>metagenomes</taxon>
        <taxon>ecological metagenomes</taxon>
    </lineage>
</organism>
<evidence type="ECO:0000313" key="2">
    <source>
        <dbReference type="EMBL" id="SVD48731.1"/>
    </source>
</evidence>
<dbReference type="InterPro" id="IPR014729">
    <property type="entry name" value="Rossmann-like_a/b/a_fold"/>
</dbReference>
<dbReference type="GO" id="GO:0006529">
    <property type="term" value="P:asparagine biosynthetic process"/>
    <property type="evidence" value="ECO:0007669"/>
    <property type="project" value="InterPro"/>
</dbReference>
<dbReference type="Gene3D" id="3.40.50.620">
    <property type="entry name" value="HUPs"/>
    <property type="match status" value="1"/>
</dbReference>
<accession>A0A382VS20</accession>
<dbReference type="SUPFAM" id="SSF52402">
    <property type="entry name" value="Adenine nucleotide alpha hydrolases-like"/>
    <property type="match status" value="1"/>
</dbReference>
<gene>
    <name evidence="2" type="ORF">METZ01_LOCUS401585</name>
</gene>
<dbReference type="InterPro" id="IPR001962">
    <property type="entry name" value="Asn_synthase"/>
</dbReference>
<feature type="non-terminal residue" evidence="2">
    <location>
        <position position="1"/>
    </location>
</feature>
<dbReference type="GO" id="GO:0004066">
    <property type="term" value="F:asparagine synthase (glutamine-hydrolyzing) activity"/>
    <property type="evidence" value="ECO:0007669"/>
    <property type="project" value="InterPro"/>
</dbReference>
<dbReference type="Pfam" id="PF00733">
    <property type="entry name" value="Asn_synthase"/>
    <property type="match status" value="1"/>
</dbReference>
<dbReference type="EMBL" id="UINC01153809">
    <property type="protein sequence ID" value="SVD48731.1"/>
    <property type="molecule type" value="Genomic_DNA"/>
</dbReference>
<evidence type="ECO:0000259" key="1">
    <source>
        <dbReference type="Pfam" id="PF00733"/>
    </source>
</evidence>
<dbReference type="GO" id="GO:0005829">
    <property type="term" value="C:cytosol"/>
    <property type="evidence" value="ECO:0007669"/>
    <property type="project" value="TreeGrafter"/>
</dbReference>